<evidence type="ECO:0000313" key="1">
    <source>
        <dbReference type="EMBL" id="EMC90872.1"/>
    </source>
</evidence>
<dbReference type="Proteomes" id="UP000011761">
    <property type="component" value="Unassembled WGS sequence"/>
</dbReference>
<dbReference type="OrthoDB" id="3649219at2759"/>
<dbReference type="GeneID" id="19115636"/>
<evidence type="ECO:0000313" key="2">
    <source>
        <dbReference type="Proteomes" id="UP000011761"/>
    </source>
</evidence>
<name>M2LAM8_BAUPA</name>
<protein>
    <submittedName>
        <fullName evidence="1">Uncharacterized protein</fullName>
    </submittedName>
</protein>
<accession>M2LAM8</accession>
<dbReference type="AlphaFoldDB" id="M2LAM8"/>
<dbReference type="KEGG" id="bcom:BAUCODRAFT_571457"/>
<dbReference type="HOGENOM" id="CLU_1315192_0_0_1"/>
<dbReference type="EMBL" id="KB445566">
    <property type="protein sequence ID" value="EMC90872.1"/>
    <property type="molecule type" value="Genomic_DNA"/>
</dbReference>
<gene>
    <name evidence="1" type="ORF">BAUCODRAFT_571457</name>
</gene>
<sequence length="209" mass="23660">MSVVQIYLQAHVHHGLLEIVDEDRIRAHSVTISDALGQRDPTKLVKQVTLTGSAAAALKFVLIRVKNKKNKMGLHMKVHDLPLVRVVAIYQAVELLRIRPVQPHIEGHITGHVSHNLVTPEEMIAVHRVFESRRETSKVWRTMVHQLGWYIANDRVSDEDRDALEKAAQALPSLHGEILSKGKELLEKRTVKERLGKVDGGWREKKKSG</sequence>
<dbReference type="eggNOG" id="ENOG502RM8Y">
    <property type="taxonomic scope" value="Eukaryota"/>
</dbReference>
<organism evidence="1 2">
    <name type="scientific">Baudoinia panamericana (strain UAMH 10762)</name>
    <name type="common">Angels' share fungus</name>
    <name type="synonym">Baudoinia compniacensis (strain UAMH 10762)</name>
    <dbReference type="NCBI Taxonomy" id="717646"/>
    <lineage>
        <taxon>Eukaryota</taxon>
        <taxon>Fungi</taxon>
        <taxon>Dikarya</taxon>
        <taxon>Ascomycota</taxon>
        <taxon>Pezizomycotina</taxon>
        <taxon>Dothideomycetes</taxon>
        <taxon>Dothideomycetidae</taxon>
        <taxon>Mycosphaerellales</taxon>
        <taxon>Teratosphaeriaceae</taxon>
        <taxon>Baudoinia</taxon>
    </lineage>
</organism>
<proteinExistence type="predicted"/>
<reference evidence="1 2" key="1">
    <citation type="journal article" date="2012" name="PLoS Pathog.">
        <title>Diverse lifestyles and strategies of plant pathogenesis encoded in the genomes of eighteen Dothideomycetes fungi.</title>
        <authorList>
            <person name="Ohm R.A."/>
            <person name="Feau N."/>
            <person name="Henrissat B."/>
            <person name="Schoch C.L."/>
            <person name="Horwitz B.A."/>
            <person name="Barry K.W."/>
            <person name="Condon B.J."/>
            <person name="Copeland A.C."/>
            <person name="Dhillon B."/>
            <person name="Glaser F."/>
            <person name="Hesse C.N."/>
            <person name="Kosti I."/>
            <person name="LaButti K."/>
            <person name="Lindquist E.A."/>
            <person name="Lucas S."/>
            <person name="Salamov A.A."/>
            <person name="Bradshaw R.E."/>
            <person name="Ciuffetti L."/>
            <person name="Hamelin R.C."/>
            <person name="Kema G.H.J."/>
            <person name="Lawrence C."/>
            <person name="Scott J.A."/>
            <person name="Spatafora J.W."/>
            <person name="Turgeon B.G."/>
            <person name="de Wit P.J.G.M."/>
            <person name="Zhong S."/>
            <person name="Goodwin S.B."/>
            <person name="Grigoriev I.V."/>
        </authorList>
    </citation>
    <scope>NUCLEOTIDE SEQUENCE [LARGE SCALE GENOMIC DNA]</scope>
    <source>
        <strain evidence="1 2">UAMH 10762</strain>
    </source>
</reference>
<dbReference type="RefSeq" id="XP_007682026.1">
    <property type="nucleotide sequence ID" value="XM_007683836.1"/>
</dbReference>
<keyword evidence="2" id="KW-1185">Reference proteome</keyword>